<dbReference type="InterPro" id="IPR006101">
    <property type="entry name" value="Glyco_hydro_2"/>
</dbReference>
<dbReference type="GeneID" id="98612961"/>
<dbReference type="Pfam" id="PF02837">
    <property type="entry name" value="Glyco_hydro_2_N"/>
    <property type="match status" value="1"/>
</dbReference>
<keyword evidence="2" id="KW-0378">Hydrolase</keyword>
<dbReference type="InterPro" id="IPR006104">
    <property type="entry name" value="Glyco_hydro_2_N"/>
</dbReference>
<feature type="signal peptide" evidence="4">
    <location>
        <begin position="1"/>
        <end position="25"/>
    </location>
</feature>
<dbReference type="HOGENOM" id="CLU_006501_5_0_6"/>
<dbReference type="PANTHER" id="PTHR42732:SF1">
    <property type="entry name" value="BETA-MANNOSIDASE"/>
    <property type="match status" value="1"/>
</dbReference>
<sequence>MKSIFIVRKPLAWCAGACLIVAALAGCEPANNDAPVKGASPVKAAEPTVTLFNDDWHYLQNNAQDIAEISQSKKWQHVNIPHTWNATDTVDAEPGYRRNASWYKKEFAAGQASRYVLYFEGANMETQVYINGQLAGEHIGGYLGFDIELTPWLKKNAKNTLLVRVSNAYNPHLIPSQKADFFIHGGITRDVWLKALPETYIDRLQIDTPTVSESTAQTRVRALLNVGAASTQGLTLSAELKSPNGSVVLSASNIQVAANNEVEIVFKDIANPQLWSVDTPNLYTMQVALRDSDNKIIHEVNEKFGYRWFEMRAGQGFFVNGKRMLIRGTHRHEESAGVGAAITNEMHRADMQQIKDMGANFVRLAHYPQDPEVYRAADELGLVLWDELPWCRGGKGGEEWEKNTESYLKRQIAQNRNHASIAFWSLGNEMYWEEDFPGGGNDDAVLEYVKKLNAIAKAADSSRLTTLRKFYPAAKVVDAFSPSIWAGWYGGAYGQYEEAIRAAMKDYPAFLHMEYGGSSHAGRHTETPTGKEGIIGAQVSVEEAMNQAVVKSVAKDSDWNENYMVDLFDWHLHVSESVEGFAGNAQWAMKDFGTPLRPENPIPYVNQKGLLDRNGHPKDAYYVFASYWSDKPFCYIESKTWTHRQGPKEGRDVTVYCNTHTAELFLNGNSLGVKQRDPQRFPAGGLVWKVPFKAGVNHLRVEGIIDDVKVHDKLDVTYLIGEHGKLDSIKLSAKPLDSGNILIEAEALDSAGNRVLNYSERAYFFNVGEQGQLIENQGTPNGSSIIEMASGYAAIEFIPGDKPSVIEFRNQNVKGVYLNVDAKQ</sequence>
<keyword evidence="4" id="KW-0732">Signal</keyword>
<dbReference type="KEGG" id="sde:Sde_1285"/>
<dbReference type="AlphaFoldDB" id="Q21L82"/>
<evidence type="ECO:0000256" key="2">
    <source>
        <dbReference type="ARBA" id="ARBA00022801"/>
    </source>
</evidence>
<dbReference type="PRINTS" id="PR00132">
    <property type="entry name" value="GLHYDRLASE2"/>
</dbReference>
<gene>
    <name evidence="9" type="primary">gly2C</name>
    <name evidence="9" type="ordered locus">Sde_1285</name>
</gene>
<protein>
    <submittedName>
        <fullName evidence="9">Putative retaining b-glycosidase</fullName>
    </submittedName>
</protein>
<dbReference type="Gene3D" id="2.60.40.10">
    <property type="entry name" value="Immunoglobulins"/>
    <property type="match status" value="2"/>
</dbReference>
<dbReference type="Pfam" id="PF00703">
    <property type="entry name" value="Glyco_hydro_2"/>
    <property type="match status" value="1"/>
</dbReference>
<organism evidence="9 10">
    <name type="scientific">Saccharophagus degradans (strain 2-40 / ATCC 43961 / DSM 17024)</name>
    <dbReference type="NCBI Taxonomy" id="203122"/>
    <lineage>
        <taxon>Bacteria</taxon>
        <taxon>Pseudomonadati</taxon>
        <taxon>Pseudomonadota</taxon>
        <taxon>Gammaproteobacteria</taxon>
        <taxon>Cellvibrionales</taxon>
        <taxon>Cellvibrionaceae</taxon>
        <taxon>Saccharophagus</taxon>
    </lineage>
</organism>
<dbReference type="RefSeq" id="WP_011467767.1">
    <property type="nucleotide sequence ID" value="NC_007912.1"/>
</dbReference>
<evidence type="ECO:0000259" key="6">
    <source>
        <dbReference type="Pfam" id="PF02836"/>
    </source>
</evidence>
<feature type="domain" description="Glycosyl hydrolases family 2 sugar binding" evidence="7">
    <location>
        <begin position="96"/>
        <end position="197"/>
    </location>
</feature>
<name>Q21L82_SACD2</name>
<comment type="similarity">
    <text evidence="1">Belongs to the glycosyl hydrolase 2 family.</text>
</comment>
<dbReference type="GO" id="GO:0004553">
    <property type="term" value="F:hydrolase activity, hydrolyzing O-glycosyl compounds"/>
    <property type="evidence" value="ECO:0007669"/>
    <property type="project" value="InterPro"/>
</dbReference>
<reference evidence="9 10" key="1">
    <citation type="journal article" date="2008" name="PLoS Genet.">
        <title>Complete genome sequence of the complex carbohydrate-degrading marine bacterium, Saccharophagus degradans strain 2-40 T.</title>
        <authorList>
            <person name="Weiner R.M."/>
            <person name="Taylor L.E.II."/>
            <person name="Henrissat B."/>
            <person name="Hauser L."/>
            <person name="Land M."/>
            <person name="Coutinho P.M."/>
            <person name="Rancurel C."/>
            <person name="Saunders E.H."/>
            <person name="Longmire A.G."/>
            <person name="Zhang H."/>
            <person name="Bayer E.A."/>
            <person name="Gilbert H.J."/>
            <person name="Larimer F."/>
            <person name="Zhulin I.B."/>
            <person name="Ekborg N.A."/>
            <person name="Lamed R."/>
            <person name="Richardson P.M."/>
            <person name="Borovok I."/>
            <person name="Hutcheson S."/>
        </authorList>
    </citation>
    <scope>NUCLEOTIDE SEQUENCE [LARGE SCALE GENOMIC DNA]</scope>
    <source>
        <strain evidence="10">2-40 / ATCC 43961 / DSM 17024</strain>
    </source>
</reference>
<dbReference type="InterPro" id="IPR036156">
    <property type="entry name" value="Beta-gal/glucu_dom_sf"/>
</dbReference>
<dbReference type="InterPro" id="IPR017853">
    <property type="entry name" value="GH"/>
</dbReference>
<dbReference type="InterPro" id="IPR051913">
    <property type="entry name" value="GH2_Domain-Containing"/>
</dbReference>
<feature type="domain" description="Glycoside hydrolase family 2 catalytic" evidence="6">
    <location>
        <begin position="315"/>
        <end position="525"/>
    </location>
</feature>
<dbReference type="InterPro" id="IPR006102">
    <property type="entry name" value="Ig-like_GH2"/>
</dbReference>
<dbReference type="OrthoDB" id="9758603at2"/>
<dbReference type="SUPFAM" id="SSF51445">
    <property type="entry name" value="(Trans)glycosidases"/>
    <property type="match status" value="1"/>
</dbReference>
<keyword evidence="10" id="KW-1185">Reference proteome</keyword>
<dbReference type="SUPFAM" id="SSF49785">
    <property type="entry name" value="Galactose-binding domain-like"/>
    <property type="match status" value="1"/>
</dbReference>
<dbReference type="CAZy" id="GH2">
    <property type="family name" value="Glycoside Hydrolase Family 2"/>
</dbReference>
<dbReference type="EMBL" id="CP000282">
    <property type="protein sequence ID" value="ABD80547.1"/>
    <property type="molecule type" value="Genomic_DNA"/>
</dbReference>
<dbReference type="eggNOG" id="COG3250">
    <property type="taxonomic scope" value="Bacteria"/>
</dbReference>
<dbReference type="InterPro" id="IPR032311">
    <property type="entry name" value="DUF4982"/>
</dbReference>
<evidence type="ECO:0000259" key="8">
    <source>
        <dbReference type="Pfam" id="PF16355"/>
    </source>
</evidence>
<evidence type="ECO:0000256" key="4">
    <source>
        <dbReference type="SAM" id="SignalP"/>
    </source>
</evidence>
<feature type="chain" id="PRO_5004200198" evidence="4">
    <location>
        <begin position="26"/>
        <end position="824"/>
    </location>
</feature>
<dbReference type="Pfam" id="PF02836">
    <property type="entry name" value="Glyco_hydro_2_C"/>
    <property type="match status" value="1"/>
</dbReference>
<dbReference type="STRING" id="203122.Sde_1285"/>
<evidence type="ECO:0000313" key="9">
    <source>
        <dbReference type="EMBL" id="ABD80547.1"/>
    </source>
</evidence>
<feature type="domain" description="Glycoside hydrolase family 2 immunoglobulin-like beta-sandwich" evidence="5">
    <location>
        <begin position="199"/>
        <end position="307"/>
    </location>
</feature>
<dbReference type="PROSITE" id="PS00608">
    <property type="entry name" value="GLYCOSYL_HYDROL_F2_2"/>
    <property type="match status" value="1"/>
</dbReference>
<dbReference type="Gene3D" id="2.60.120.260">
    <property type="entry name" value="Galactose-binding domain-like"/>
    <property type="match status" value="1"/>
</dbReference>
<dbReference type="PANTHER" id="PTHR42732">
    <property type="entry name" value="BETA-GALACTOSIDASE"/>
    <property type="match status" value="1"/>
</dbReference>
<dbReference type="Gene3D" id="3.20.20.80">
    <property type="entry name" value="Glycosidases"/>
    <property type="match status" value="1"/>
</dbReference>
<dbReference type="PROSITE" id="PS51257">
    <property type="entry name" value="PROKAR_LIPOPROTEIN"/>
    <property type="match status" value="1"/>
</dbReference>
<dbReference type="SUPFAM" id="SSF49303">
    <property type="entry name" value="beta-Galactosidase/glucuronidase domain"/>
    <property type="match status" value="1"/>
</dbReference>
<dbReference type="InterPro" id="IPR008979">
    <property type="entry name" value="Galactose-bd-like_sf"/>
</dbReference>
<dbReference type="Pfam" id="PF16355">
    <property type="entry name" value="DUF4982"/>
    <property type="match status" value="1"/>
</dbReference>
<dbReference type="InterPro" id="IPR013783">
    <property type="entry name" value="Ig-like_fold"/>
</dbReference>
<dbReference type="InterPro" id="IPR006103">
    <property type="entry name" value="Glyco_hydro_2_cat"/>
</dbReference>
<evidence type="ECO:0000259" key="5">
    <source>
        <dbReference type="Pfam" id="PF00703"/>
    </source>
</evidence>
<evidence type="ECO:0000256" key="1">
    <source>
        <dbReference type="ARBA" id="ARBA00007401"/>
    </source>
</evidence>
<evidence type="ECO:0000313" key="10">
    <source>
        <dbReference type="Proteomes" id="UP000001947"/>
    </source>
</evidence>
<dbReference type="GO" id="GO:0005975">
    <property type="term" value="P:carbohydrate metabolic process"/>
    <property type="evidence" value="ECO:0007669"/>
    <property type="project" value="InterPro"/>
</dbReference>
<proteinExistence type="inferred from homology"/>
<evidence type="ECO:0000256" key="3">
    <source>
        <dbReference type="ARBA" id="ARBA00023295"/>
    </source>
</evidence>
<dbReference type="InterPro" id="IPR023232">
    <property type="entry name" value="Glyco_hydro_2_AS"/>
</dbReference>
<evidence type="ECO:0000259" key="7">
    <source>
        <dbReference type="Pfam" id="PF02837"/>
    </source>
</evidence>
<keyword evidence="3 9" id="KW-0326">Glycosidase</keyword>
<accession>Q21L82</accession>
<feature type="domain" description="DUF4982" evidence="8">
    <location>
        <begin position="652"/>
        <end position="710"/>
    </location>
</feature>
<dbReference type="Proteomes" id="UP000001947">
    <property type="component" value="Chromosome"/>
</dbReference>